<evidence type="ECO:0000313" key="2">
    <source>
        <dbReference type="EMBL" id="QKQ48098.1"/>
    </source>
</evidence>
<evidence type="ECO:0000313" key="3">
    <source>
        <dbReference type="Proteomes" id="UP000509782"/>
    </source>
</evidence>
<organism evidence="2 3">
    <name type="scientific">Achromobacter denitrificans</name>
    <name type="common">Alcaligenes denitrificans</name>
    <dbReference type="NCBI Taxonomy" id="32002"/>
    <lineage>
        <taxon>Bacteria</taxon>
        <taxon>Pseudomonadati</taxon>
        <taxon>Pseudomonadota</taxon>
        <taxon>Betaproteobacteria</taxon>
        <taxon>Burkholderiales</taxon>
        <taxon>Alcaligenaceae</taxon>
        <taxon>Achromobacter</taxon>
    </lineage>
</organism>
<protein>
    <submittedName>
        <fullName evidence="2">Uncharacterized protein</fullName>
    </submittedName>
</protein>
<reference evidence="2 3" key="1">
    <citation type="submission" date="2020-05" db="EMBL/GenBank/DDBJ databases">
        <title>FDA dAtabase for Regulatory Grade micrObial Sequences (FDA-ARGOS): Supporting development and validation of Infectious Disease Dx tests.</title>
        <authorList>
            <person name="Sproer C."/>
            <person name="Gronow S."/>
            <person name="Severitt S."/>
            <person name="Schroder I."/>
            <person name="Tallon L."/>
            <person name="Sadzewicz L."/>
            <person name="Zhao X."/>
            <person name="Vavikolanu K."/>
            <person name="Mehta A."/>
            <person name="Aluvathingal J."/>
            <person name="Nadendla S."/>
            <person name="Myers T."/>
            <person name="Yan Y."/>
            <person name="Sichtig H."/>
        </authorList>
    </citation>
    <scope>NUCLEOTIDE SEQUENCE [LARGE SCALE GENOMIC DNA]</scope>
    <source>
        <strain evidence="2 3">FDAARGOS_787</strain>
    </source>
</reference>
<evidence type="ECO:0000256" key="1">
    <source>
        <dbReference type="SAM" id="Phobius"/>
    </source>
</evidence>
<proteinExistence type="predicted"/>
<dbReference type="EMBL" id="CP054569">
    <property type="protein sequence ID" value="QKQ48098.1"/>
    <property type="molecule type" value="Genomic_DNA"/>
</dbReference>
<keyword evidence="1" id="KW-0812">Transmembrane</keyword>
<sequence>MTLPVHVRDNPGAWAVPAGWRLFSFSRKGEMTKAQERIAVFIFGVVFVIALLILAVAVREPTPLQYQVFNVVLALAAAGVAAMLPGFIETTLPKWARAGGSLAVFLLVLQKGPASLVVPPPPEPLKGTVILRDGFSFFDQSGYQFVSKAIVAWNAGLADILAAKQPKSAITGFFLPYDAGDFKHPDWDKNASAGIQEMMVANLGAVNECPTGGYQHHWFQPKKGGIYCVRSRDGKHYAVIRVDTVDNDRIGFDFIFQPSGSAKF</sequence>
<gene>
    <name evidence="2" type="ORF">FOC81_15915</name>
</gene>
<dbReference type="AlphaFoldDB" id="A0A6N0JN58"/>
<keyword evidence="1" id="KW-0472">Membrane</keyword>
<feature type="transmembrane region" description="Helical" evidence="1">
    <location>
        <begin position="64"/>
        <end position="88"/>
    </location>
</feature>
<feature type="transmembrane region" description="Helical" evidence="1">
    <location>
        <begin position="38"/>
        <end position="58"/>
    </location>
</feature>
<keyword evidence="1" id="KW-1133">Transmembrane helix</keyword>
<accession>A0A6N0JN58</accession>
<name>A0A6N0JN58_ACHDE</name>
<dbReference type="Proteomes" id="UP000509782">
    <property type="component" value="Chromosome"/>
</dbReference>
<dbReference type="RefSeq" id="WP_174716562.1">
    <property type="nucleotide sequence ID" value="NZ_CP054569.1"/>
</dbReference>